<gene>
    <name evidence="2" type="ORF">PLEPLA_LOCUS42396</name>
</gene>
<keyword evidence="3" id="KW-1185">Reference proteome</keyword>
<feature type="region of interest" description="Disordered" evidence="1">
    <location>
        <begin position="158"/>
        <end position="178"/>
    </location>
</feature>
<feature type="region of interest" description="Disordered" evidence="1">
    <location>
        <begin position="1"/>
        <end position="76"/>
    </location>
</feature>
<protein>
    <recommendedName>
        <fullName evidence="4">C2H2-type domain-containing protein</fullName>
    </recommendedName>
</protein>
<evidence type="ECO:0000256" key="1">
    <source>
        <dbReference type="SAM" id="MobiDB-lite"/>
    </source>
</evidence>
<organism evidence="2 3">
    <name type="scientific">Pleuronectes platessa</name>
    <name type="common">European plaice</name>
    <dbReference type="NCBI Taxonomy" id="8262"/>
    <lineage>
        <taxon>Eukaryota</taxon>
        <taxon>Metazoa</taxon>
        <taxon>Chordata</taxon>
        <taxon>Craniata</taxon>
        <taxon>Vertebrata</taxon>
        <taxon>Euteleostomi</taxon>
        <taxon>Actinopterygii</taxon>
        <taxon>Neopterygii</taxon>
        <taxon>Teleostei</taxon>
        <taxon>Neoteleostei</taxon>
        <taxon>Acanthomorphata</taxon>
        <taxon>Carangaria</taxon>
        <taxon>Pleuronectiformes</taxon>
        <taxon>Pleuronectoidei</taxon>
        <taxon>Pleuronectidae</taxon>
        <taxon>Pleuronectes</taxon>
    </lineage>
</organism>
<dbReference type="Proteomes" id="UP001153269">
    <property type="component" value="Unassembled WGS sequence"/>
</dbReference>
<feature type="compositionally biased region" description="Basic and acidic residues" evidence="1">
    <location>
        <begin position="19"/>
        <end position="36"/>
    </location>
</feature>
<comment type="caution">
    <text evidence="2">The sequence shown here is derived from an EMBL/GenBank/DDBJ whole genome shotgun (WGS) entry which is preliminary data.</text>
</comment>
<feature type="compositionally biased region" description="Basic and acidic residues" evidence="1">
    <location>
        <begin position="158"/>
        <end position="167"/>
    </location>
</feature>
<evidence type="ECO:0008006" key="4">
    <source>
        <dbReference type="Google" id="ProtNLM"/>
    </source>
</evidence>
<sequence>MSQTEKQDCEANLSNSSEDLLKSDDLTDKTVSHDDNEATSNGFEDVASSHAGSKKPTPPKKVRKRPPLQVDPLNVKDLEDLSTLAEGVQQKLGEPHITEHKTFKPEDPVYATFVKAPFIRPPPSTYLDESLLSMRKRRAPEEVVQKKNVYWSIKKKKDPELNKEQKVDNTAPEQKSRQRCDKCLSSFGSLEELKKHQALNTCSSLFGFDSDDES</sequence>
<evidence type="ECO:0000313" key="3">
    <source>
        <dbReference type="Proteomes" id="UP001153269"/>
    </source>
</evidence>
<reference evidence="2" key="1">
    <citation type="submission" date="2020-03" db="EMBL/GenBank/DDBJ databases">
        <authorList>
            <person name="Weist P."/>
        </authorList>
    </citation>
    <scope>NUCLEOTIDE SEQUENCE</scope>
</reference>
<feature type="compositionally biased region" description="Basic residues" evidence="1">
    <location>
        <begin position="57"/>
        <end position="66"/>
    </location>
</feature>
<proteinExistence type="predicted"/>
<accession>A0A9N7VUS8</accession>
<evidence type="ECO:0000313" key="2">
    <source>
        <dbReference type="EMBL" id="CAB1454630.1"/>
    </source>
</evidence>
<dbReference type="EMBL" id="CADEAL010004220">
    <property type="protein sequence ID" value="CAB1454630.1"/>
    <property type="molecule type" value="Genomic_DNA"/>
</dbReference>
<name>A0A9N7VUS8_PLEPL</name>
<dbReference type="AlphaFoldDB" id="A0A9N7VUS8"/>